<evidence type="ECO:0000259" key="2">
    <source>
        <dbReference type="Pfam" id="PF09830"/>
    </source>
</evidence>
<organism evidence="4 5">
    <name type="scientific">Lyngbya confervoides BDU141951</name>
    <dbReference type="NCBI Taxonomy" id="1574623"/>
    <lineage>
        <taxon>Bacteria</taxon>
        <taxon>Bacillati</taxon>
        <taxon>Cyanobacteriota</taxon>
        <taxon>Cyanophyceae</taxon>
        <taxon>Oscillatoriophycideae</taxon>
        <taxon>Oscillatoriales</taxon>
        <taxon>Microcoleaceae</taxon>
        <taxon>Lyngbya</taxon>
    </lineage>
</organism>
<dbReference type="InterPro" id="IPR019200">
    <property type="entry name" value="ATP_adenylylTrfase_C"/>
</dbReference>
<dbReference type="PANTHER" id="PTHR38420:SF1">
    <property type="entry name" value="PUTATIVE (AFU_ORTHOLOGUE AFUA_5G14690)-RELATED"/>
    <property type="match status" value="1"/>
</dbReference>
<feature type="domain" description="Ap4A phosphorylase 1/2 N-terminal" evidence="3">
    <location>
        <begin position="6"/>
        <end position="173"/>
    </location>
</feature>
<comment type="caution">
    <text evidence="4">The sequence shown here is derived from an EMBL/GenBank/DDBJ whole genome shotgun (WGS) entry which is preliminary data.</text>
</comment>
<name>A0ABD4T6H4_9CYAN</name>
<dbReference type="Gene3D" id="3.30.428.70">
    <property type="match status" value="1"/>
</dbReference>
<dbReference type="InterPro" id="IPR009163">
    <property type="entry name" value="Ap4A_phos1/2"/>
</dbReference>
<dbReference type="PIRSF" id="PIRSF000846">
    <property type="entry name" value="ATP_adenylyltr"/>
    <property type="match status" value="1"/>
</dbReference>
<dbReference type="RefSeq" id="WP_166283054.1">
    <property type="nucleotide sequence ID" value="NZ_JTHE03000089.1"/>
</dbReference>
<dbReference type="SUPFAM" id="SSF54197">
    <property type="entry name" value="HIT-like"/>
    <property type="match status" value="1"/>
</dbReference>
<sequence>MPFSSPPGSLWPKLRARSQQALASEALQPISTYPEWVEQDGFTFLVRVVENLQRKDQVQKKRLAHDPTFNPFLPYEPAMFVADISPTHLVLLNKFKVMDHHFLIVTREFVAQETWLTAQDFAALAWALAEVDGLGFYNSDAIAGASQRHKHLQVVPKPLAPGGPSIPLEPVIAAAIAAHESQAQLPFSHGLSGLPPPAVGTDADQNQDVLSLDAFSQELYARYGQLMQRLNLGHPETDDRSLGSYNLLVTRQWMMVVPRSQEGYTGLSINALGFAGALLVRNRDQLQQLQQQRIAHILATVTTGNLP</sequence>
<dbReference type="InterPro" id="IPR043171">
    <property type="entry name" value="Ap4A_phos1/2-like"/>
</dbReference>
<evidence type="ECO:0000259" key="3">
    <source>
        <dbReference type="Pfam" id="PF19327"/>
    </source>
</evidence>
<dbReference type="AlphaFoldDB" id="A0ABD4T6H4"/>
<dbReference type="Pfam" id="PF19327">
    <property type="entry name" value="Ap4A_phos_N"/>
    <property type="match status" value="1"/>
</dbReference>
<protein>
    <submittedName>
        <fullName evidence="4">Phosphorylase</fullName>
    </submittedName>
</protein>
<dbReference type="InterPro" id="IPR045759">
    <property type="entry name" value="Ap4A_phos1/2_N"/>
</dbReference>
<keyword evidence="5" id="KW-1185">Reference proteome</keyword>
<dbReference type="Pfam" id="PF09830">
    <property type="entry name" value="ATP_transf"/>
    <property type="match status" value="1"/>
</dbReference>
<evidence type="ECO:0000313" key="5">
    <source>
        <dbReference type="Proteomes" id="UP000031561"/>
    </source>
</evidence>
<evidence type="ECO:0000256" key="1">
    <source>
        <dbReference type="PIRSR" id="PIRSR000846-1"/>
    </source>
</evidence>
<proteinExistence type="predicted"/>
<gene>
    <name evidence="4" type="ORF">QQ91_0015555</name>
</gene>
<feature type="active site" description="Nucleophile" evidence="1">
    <location>
        <position position="151"/>
    </location>
</feature>
<dbReference type="PANTHER" id="PTHR38420">
    <property type="entry name" value="AP-4-A PHOSPHORYLASE II"/>
    <property type="match status" value="1"/>
</dbReference>
<dbReference type="Proteomes" id="UP000031561">
    <property type="component" value="Unassembled WGS sequence"/>
</dbReference>
<dbReference type="EMBL" id="JTHE03000089">
    <property type="protein sequence ID" value="MCM1984241.1"/>
    <property type="molecule type" value="Genomic_DNA"/>
</dbReference>
<dbReference type="InterPro" id="IPR036265">
    <property type="entry name" value="HIT-like_sf"/>
</dbReference>
<evidence type="ECO:0000313" key="4">
    <source>
        <dbReference type="EMBL" id="MCM1984241.1"/>
    </source>
</evidence>
<accession>A0ABD4T6H4</accession>
<reference evidence="4 5" key="1">
    <citation type="journal article" date="2015" name="Genome Announc.">
        <title>Draft Genome Sequence of Filamentous Marine Cyanobacterium Lyngbya confervoides Strain BDU141951.</title>
        <authorList>
            <person name="Chandrababunaidu M.M."/>
            <person name="Sen D."/>
            <person name="Tripathy S."/>
        </authorList>
    </citation>
    <scope>NUCLEOTIDE SEQUENCE [LARGE SCALE GENOMIC DNA]</scope>
    <source>
        <strain evidence="4 5">BDU141951</strain>
    </source>
</reference>
<feature type="domain" description="ATP adenylyltransferase C-terminal" evidence="2">
    <location>
        <begin position="184"/>
        <end position="302"/>
    </location>
</feature>